<comment type="subcellular location">
    <subcellularLocation>
        <location evidence="1">Membrane</location>
        <topology evidence="1">Multi-pass membrane protein</topology>
    </subcellularLocation>
</comment>
<dbReference type="EMBL" id="CP144750">
    <property type="protein sequence ID" value="WVZ82118.1"/>
    <property type="molecule type" value="Genomic_DNA"/>
</dbReference>
<name>A0AAQ3TYT4_PASNO</name>
<keyword evidence="5 7" id="KW-0040">ANK repeat</keyword>
<evidence type="ECO:0000256" key="5">
    <source>
        <dbReference type="ARBA" id="ARBA00023043"/>
    </source>
</evidence>
<keyword evidence="4 9" id="KW-1133">Transmembrane helix</keyword>
<feature type="repeat" description="ANK" evidence="7">
    <location>
        <begin position="100"/>
        <end position="122"/>
    </location>
</feature>
<evidence type="ECO:0000259" key="10">
    <source>
        <dbReference type="Pfam" id="PF13962"/>
    </source>
</evidence>
<organism evidence="11 12">
    <name type="scientific">Paspalum notatum var. saurae</name>
    <dbReference type="NCBI Taxonomy" id="547442"/>
    <lineage>
        <taxon>Eukaryota</taxon>
        <taxon>Viridiplantae</taxon>
        <taxon>Streptophyta</taxon>
        <taxon>Embryophyta</taxon>
        <taxon>Tracheophyta</taxon>
        <taxon>Spermatophyta</taxon>
        <taxon>Magnoliopsida</taxon>
        <taxon>Liliopsida</taxon>
        <taxon>Poales</taxon>
        <taxon>Poaceae</taxon>
        <taxon>PACMAD clade</taxon>
        <taxon>Panicoideae</taxon>
        <taxon>Andropogonodae</taxon>
        <taxon>Paspaleae</taxon>
        <taxon>Paspalinae</taxon>
        <taxon>Paspalum</taxon>
    </lineage>
</organism>
<dbReference type="PANTHER" id="PTHR24186">
    <property type="entry name" value="PROTEIN PHOSPHATASE 1 REGULATORY SUBUNIT"/>
    <property type="match status" value="1"/>
</dbReference>
<accession>A0AAQ3TYT4</accession>
<dbReference type="AlphaFoldDB" id="A0AAQ3TYT4"/>
<evidence type="ECO:0000313" key="11">
    <source>
        <dbReference type="EMBL" id="WVZ82118.1"/>
    </source>
</evidence>
<evidence type="ECO:0000256" key="6">
    <source>
        <dbReference type="ARBA" id="ARBA00023136"/>
    </source>
</evidence>
<protein>
    <recommendedName>
        <fullName evidence="10">PGG domain-containing protein</fullName>
    </recommendedName>
</protein>
<proteinExistence type="predicted"/>
<feature type="transmembrane region" description="Helical" evidence="9">
    <location>
        <begin position="586"/>
        <end position="612"/>
    </location>
</feature>
<sequence length="692" mass="76382">MADDDAAYEAQLGVGPDGPDPAVVPIHPSLRDPDSCRNCGRREGNGPVWPLPGGGHALLLRLEMVAPRELILEGRSCVTCVGEVYYKTRHLRDEALAGSGGDTPFHHAARTGNLRMVYYLIKFLLEDLEGAAHDVRVRALKKAVGRRNDRDETALHTAVGAGDNAIVELLMWAHPELGQMKCMDTSPIYLAVSLGFDDVAEALRDASQRSAIALSYSGPNGQNALHAAVVLLRMGGMTRMILGWNNLLAQGKDGNGRTPLHFAVSVDQRSRLQKWHPIIGYTWWRDIPFPVTQLLRHDLSLAYQRDNAGLFPVHVAAMTHQCLSIAILLFRCPSCLCLRDNQGRTFLHVAVQRNAVRVVKFVCRTPEFAPILNVQDNNGNTALHLAVDGQNLEMFGHLLRNKEVHLSLRNNESKTALDQAKIRRGRKGLFFKGANHWLLIEEVMFLQNPDYVIYETLKIAGAQHGRLWWTATPTPTTTLVEREKQKADDLEKESAKMGDSTRTLGIASVLIASVSFAAALARLPGGYGANSNHAGGPDTASLSGSWRFDAFMVADALAFICASAATVGLMYSGMPMVILSFRRKHFIACLHLVWTSVTCLVAAFALGVYMVLAPVAPAAAITIFAICPLVVICRYVQQLYTTYFVFRVMWATKGFRTWVISAVFHILIILLFEFWPFAIIFLWAAPSTRKHG</sequence>
<evidence type="ECO:0000256" key="2">
    <source>
        <dbReference type="ARBA" id="ARBA00022692"/>
    </source>
</evidence>
<dbReference type="SMART" id="SM00248">
    <property type="entry name" value="ANK"/>
    <property type="match status" value="5"/>
</dbReference>
<dbReference type="PROSITE" id="PS50088">
    <property type="entry name" value="ANK_REPEAT"/>
    <property type="match status" value="2"/>
</dbReference>
<dbReference type="Pfam" id="PF13857">
    <property type="entry name" value="Ank_5"/>
    <property type="match status" value="1"/>
</dbReference>
<dbReference type="SUPFAM" id="SSF48403">
    <property type="entry name" value="Ankyrin repeat"/>
    <property type="match status" value="1"/>
</dbReference>
<keyword evidence="3" id="KW-0677">Repeat</keyword>
<feature type="repeat" description="ANK" evidence="7">
    <location>
        <begin position="378"/>
        <end position="411"/>
    </location>
</feature>
<feature type="region of interest" description="Disordered" evidence="8">
    <location>
        <begin position="1"/>
        <end position="20"/>
    </location>
</feature>
<dbReference type="InterPro" id="IPR002110">
    <property type="entry name" value="Ankyrin_rpt"/>
</dbReference>
<evidence type="ECO:0000256" key="7">
    <source>
        <dbReference type="PROSITE-ProRule" id="PRU00023"/>
    </source>
</evidence>
<dbReference type="PROSITE" id="PS50297">
    <property type="entry name" value="ANK_REP_REGION"/>
    <property type="match status" value="1"/>
</dbReference>
<dbReference type="InterPro" id="IPR026961">
    <property type="entry name" value="PGG_dom"/>
</dbReference>
<evidence type="ECO:0000256" key="9">
    <source>
        <dbReference type="SAM" id="Phobius"/>
    </source>
</evidence>
<evidence type="ECO:0000256" key="3">
    <source>
        <dbReference type="ARBA" id="ARBA00022737"/>
    </source>
</evidence>
<keyword evidence="2 9" id="KW-0812">Transmembrane</keyword>
<gene>
    <name evidence="11" type="ORF">U9M48_029419</name>
</gene>
<dbReference type="Pfam" id="PF13962">
    <property type="entry name" value="PGG"/>
    <property type="match status" value="1"/>
</dbReference>
<keyword evidence="6 9" id="KW-0472">Membrane</keyword>
<reference evidence="11 12" key="1">
    <citation type="submission" date="2024-02" db="EMBL/GenBank/DDBJ databases">
        <title>High-quality chromosome-scale genome assembly of Pensacola bahiagrass (Paspalum notatum Flugge var. saurae).</title>
        <authorList>
            <person name="Vega J.M."/>
            <person name="Podio M."/>
            <person name="Orjuela J."/>
            <person name="Siena L.A."/>
            <person name="Pessino S.C."/>
            <person name="Combes M.C."/>
            <person name="Mariac C."/>
            <person name="Albertini E."/>
            <person name="Pupilli F."/>
            <person name="Ortiz J.P.A."/>
            <person name="Leblanc O."/>
        </authorList>
    </citation>
    <scope>NUCLEOTIDE SEQUENCE [LARGE SCALE GENOMIC DNA]</scope>
    <source>
        <strain evidence="11">R1</strain>
        <tissue evidence="11">Leaf</tissue>
    </source>
</reference>
<evidence type="ECO:0000256" key="4">
    <source>
        <dbReference type="ARBA" id="ARBA00022989"/>
    </source>
</evidence>
<dbReference type="GO" id="GO:0005886">
    <property type="term" value="C:plasma membrane"/>
    <property type="evidence" value="ECO:0007669"/>
    <property type="project" value="TreeGrafter"/>
</dbReference>
<dbReference type="Pfam" id="PF13606">
    <property type="entry name" value="Ank_3"/>
    <property type="match status" value="1"/>
</dbReference>
<feature type="transmembrane region" description="Helical" evidence="9">
    <location>
        <begin position="657"/>
        <end position="685"/>
    </location>
</feature>
<evidence type="ECO:0000313" key="12">
    <source>
        <dbReference type="Proteomes" id="UP001341281"/>
    </source>
</evidence>
<dbReference type="Gene3D" id="1.25.40.20">
    <property type="entry name" value="Ankyrin repeat-containing domain"/>
    <property type="match status" value="2"/>
</dbReference>
<feature type="domain" description="PGG" evidence="10">
    <location>
        <begin position="497"/>
        <end position="611"/>
    </location>
</feature>
<feature type="transmembrane region" description="Helical" evidence="9">
    <location>
        <begin position="550"/>
        <end position="574"/>
    </location>
</feature>
<dbReference type="InterPro" id="IPR036770">
    <property type="entry name" value="Ankyrin_rpt-contain_sf"/>
</dbReference>
<feature type="transmembrane region" description="Helical" evidence="9">
    <location>
        <begin position="618"/>
        <end position="636"/>
    </location>
</feature>
<evidence type="ECO:0000256" key="1">
    <source>
        <dbReference type="ARBA" id="ARBA00004141"/>
    </source>
</evidence>
<keyword evidence="12" id="KW-1185">Reference proteome</keyword>
<dbReference type="PANTHER" id="PTHR24186:SF50">
    <property type="entry name" value="ANKYRIN REPEAT-CONTAINING PROTEIN ITN1-LIKE ISOFORM X1"/>
    <property type="match status" value="1"/>
</dbReference>
<evidence type="ECO:0000256" key="8">
    <source>
        <dbReference type="SAM" id="MobiDB-lite"/>
    </source>
</evidence>
<dbReference type="Proteomes" id="UP001341281">
    <property type="component" value="Chromosome 06"/>
</dbReference>